<dbReference type="CDD" id="cd16031">
    <property type="entry name" value="G6S_like"/>
    <property type="match status" value="1"/>
</dbReference>
<keyword evidence="5" id="KW-1185">Reference proteome</keyword>
<reference evidence="4 5" key="1">
    <citation type="submission" date="2019-04" db="EMBL/GenBank/DDBJ databases">
        <authorList>
            <person name="Van Vliet M D."/>
        </authorList>
    </citation>
    <scope>NUCLEOTIDE SEQUENCE [LARGE SCALE GENOMIC DNA]</scope>
    <source>
        <strain evidence="4 5">F21</strain>
    </source>
</reference>
<evidence type="ECO:0000313" key="4">
    <source>
        <dbReference type="EMBL" id="VGO19346.1"/>
    </source>
</evidence>
<dbReference type="AlphaFoldDB" id="A0A6C2UJG6"/>
<sequence>MNRRNFIHTGIAAATAVPMARAADQQRPNIILLLTDDQSYRTLGCYGNTQVKTPNLDRLADDGVVFDRAYDTTAICMASRAQVMTGMYEYKTGCNFQRGPLAEEKWASSYPVQLRDAGYHTGFIGKFGFAVKGVDGNSGYHSNEDLPIDSFDEWYGWPGQGDYNTEKNEFVSDYAEKYPHVTRACGAVAQDFIKRSKEQSKPFCLSVSFKASHGPMKPDPFFNDVYADTVWEEPPNFDEAGASLRPPQAKAGRQYRHYKDFKPEHYQETMRKYNQLVYGIDYAVGMIREELERQGIAENTVILFLTDNGYSCGANGMGGKVLPYEEPSRTPMMIYDPRHPVSGTGARVKSVTANIDMAPTVLDLAGLLVPDHMDGKSLLPLLDYPSGRIHDSILLINSFGIAPTHSLAVVIEDYKYIHWPFAEGMDVAEELFMLKSDRFEMNNQVGNPEKQEVLQRMRKIYDDSLSIWEKECVAEYGYPQLGKIYDRNLSWTEKTANMDKRTKAHYLEWQAEFEKSYGSKKRKNSGKQ</sequence>
<accession>A0A6C2UJG6</accession>
<evidence type="ECO:0000256" key="2">
    <source>
        <dbReference type="ARBA" id="ARBA00022801"/>
    </source>
</evidence>
<dbReference type="PANTHER" id="PTHR42693:SF53">
    <property type="entry name" value="ENDO-4-O-SULFATASE"/>
    <property type="match status" value="1"/>
</dbReference>
<dbReference type="SUPFAM" id="SSF53649">
    <property type="entry name" value="Alkaline phosphatase-like"/>
    <property type="match status" value="1"/>
</dbReference>
<dbReference type="InterPro" id="IPR000917">
    <property type="entry name" value="Sulfatase_N"/>
</dbReference>
<evidence type="ECO:0000256" key="1">
    <source>
        <dbReference type="ARBA" id="ARBA00008779"/>
    </source>
</evidence>
<dbReference type="InterPro" id="IPR050738">
    <property type="entry name" value="Sulfatase"/>
</dbReference>
<dbReference type="PANTHER" id="PTHR42693">
    <property type="entry name" value="ARYLSULFATASE FAMILY MEMBER"/>
    <property type="match status" value="1"/>
</dbReference>
<dbReference type="Gene3D" id="3.40.720.10">
    <property type="entry name" value="Alkaline Phosphatase, subunit A"/>
    <property type="match status" value="1"/>
</dbReference>
<evidence type="ECO:0000259" key="3">
    <source>
        <dbReference type="Pfam" id="PF00884"/>
    </source>
</evidence>
<dbReference type="EMBL" id="CAAHFH010000001">
    <property type="protein sequence ID" value="VGO19346.1"/>
    <property type="molecule type" value="Genomic_DNA"/>
</dbReference>
<dbReference type="Pfam" id="PF00884">
    <property type="entry name" value="Sulfatase"/>
    <property type="match status" value="1"/>
</dbReference>
<dbReference type="RefSeq" id="WP_168433069.1">
    <property type="nucleotide sequence ID" value="NZ_CAAHFH010000001.1"/>
</dbReference>
<dbReference type="InterPro" id="IPR017850">
    <property type="entry name" value="Alkaline_phosphatase_core_sf"/>
</dbReference>
<feature type="domain" description="Sulfatase N-terminal" evidence="3">
    <location>
        <begin position="28"/>
        <end position="366"/>
    </location>
</feature>
<protein>
    <submittedName>
        <fullName evidence="4">Arylsulfatase</fullName>
    </submittedName>
</protein>
<name>A0A6C2UJG6_9BACT</name>
<comment type="similarity">
    <text evidence="1">Belongs to the sulfatase family.</text>
</comment>
<keyword evidence="2" id="KW-0378">Hydrolase</keyword>
<dbReference type="GO" id="GO:0004065">
    <property type="term" value="F:arylsulfatase activity"/>
    <property type="evidence" value="ECO:0007669"/>
    <property type="project" value="TreeGrafter"/>
</dbReference>
<dbReference type="Proteomes" id="UP000346198">
    <property type="component" value="Unassembled WGS sequence"/>
</dbReference>
<organism evidence="4 5">
    <name type="scientific">Pontiella sulfatireligans</name>
    <dbReference type="NCBI Taxonomy" id="2750658"/>
    <lineage>
        <taxon>Bacteria</taxon>
        <taxon>Pseudomonadati</taxon>
        <taxon>Kiritimatiellota</taxon>
        <taxon>Kiritimatiellia</taxon>
        <taxon>Kiritimatiellales</taxon>
        <taxon>Pontiellaceae</taxon>
        <taxon>Pontiella</taxon>
    </lineage>
</organism>
<evidence type="ECO:0000313" key="5">
    <source>
        <dbReference type="Proteomes" id="UP000346198"/>
    </source>
</evidence>
<proteinExistence type="inferred from homology"/>
<gene>
    <name evidence="4" type="ORF">SCARR_01404</name>
</gene>